<dbReference type="AlphaFoldDB" id="A0A4S8LVX5"/>
<dbReference type="OrthoDB" id="2977203at2759"/>
<dbReference type="Proteomes" id="UP000297245">
    <property type="component" value="Unassembled WGS sequence"/>
</dbReference>
<dbReference type="EMBL" id="ML179245">
    <property type="protein sequence ID" value="THU93610.1"/>
    <property type="molecule type" value="Genomic_DNA"/>
</dbReference>
<organism evidence="1 2">
    <name type="scientific">Dendrothele bispora (strain CBS 962.96)</name>
    <dbReference type="NCBI Taxonomy" id="1314807"/>
    <lineage>
        <taxon>Eukaryota</taxon>
        <taxon>Fungi</taxon>
        <taxon>Dikarya</taxon>
        <taxon>Basidiomycota</taxon>
        <taxon>Agaricomycotina</taxon>
        <taxon>Agaricomycetes</taxon>
        <taxon>Agaricomycetidae</taxon>
        <taxon>Agaricales</taxon>
        <taxon>Agaricales incertae sedis</taxon>
        <taxon>Dendrothele</taxon>
    </lineage>
</organism>
<evidence type="ECO:0000313" key="2">
    <source>
        <dbReference type="Proteomes" id="UP000297245"/>
    </source>
</evidence>
<sequence length="171" mass="18565">MVNVLSLAAAASTTSIAILDHTQTYAVDLTNTQCIDYAPVEQFMFHRTGAEAWKLNAVANAANQFQVENIACSNILTYAGSVTGTIPTRSQTVVIAGSNTTWNIASVNATNPTGPYRFIESVSGKALTAWANDPDQDSNSSPFTLENNRPADERQVFWFTKCGLSLFLIFF</sequence>
<reference evidence="1 2" key="1">
    <citation type="journal article" date="2019" name="Nat. Ecol. Evol.">
        <title>Megaphylogeny resolves global patterns of mushroom evolution.</title>
        <authorList>
            <person name="Varga T."/>
            <person name="Krizsan K."/>
            <person name="Foldi C."/>
            <person name="Dima B."/>
            <person name="Sanchez-Garcia M."/>
            <person name="Sanchez-Ramirez S."/>
            <person name="Szollosi G.J."/>
            <person name="Szarkandi J.G."/>
            <person name="Papp V."/>
            <person name="Albert L."/>
            <person name="Andreopoulos W."/>
            <person name="Angelini C."/>
            <person name="Antonin V."/>
            <person name="Barry K.W."/>
            <person name="Bougher N.L."/>
            <person name="Buchanan P."/>
            <person name="Buyck B."/>
            <person name="Bense V."/>
            <person name="Catcheside P."/>
            <person name="Chovatia M."/>
            <person name="Cooper J."/>
            <person name="Damon W."/>
            <person name="Desjardin D."/>
            <person name="Finy P."/>
            <person name="Geml J."/>
            <person name="Haridas S."/>
            <person name="Hughes K."/>
            <person name="Justo A."/>
            <person name="Karasinski D."/>
            <person name="Kautmanova I."/>
            <person name="Kiss B."/>
            <person name="Kocsube S."/>
            <person name="Kotiranta H."/>
            <person name="LaButti K.M."/>
            <person name="Lechner B.E."/>
            <person name="Liimatainen K."/>
            <person name="Lipzen A."/>
            <person name="Lukacs Z."/>
            <person name="Mihaltcheva S."/>
            <person name="Morgado L.N."/>
            <person name="Niskanen T."/>
            <person name="Noordeloos M.E."/>
            <person name="Ohm R.A."/>
            <person name="Ortiz-Santana B."/>
            <person name="Ovrebo C."/>
            <person name="Racz N."/>
            <person name="Riley R."/>
            <person name="Savchenko A."/>
            <person name="Shiryaev A."/>
            <person name="Soop K."/>
            <person name="Spirin V."/>
            <person name="Szebenyi C."/>
            <person name="Tomsovsky M."/>
            <person name="Tulloss R.E."/>
            <person name="Uehling J."/>
            <person name="Grigoriev I.V."/>
            <person name="Vagvolgyi C."/>
            <person name="Papp T."/>
            <person name="Martin F.M."/>
            <person name="Miettinen O."/>
            <person name="Hibbett D.S."/>
            <person name="Nagy L.G."/>
        </authorList>
    </citation>
    <scope>NUCLEOTIDE SEQUENCE [LARGE SCALE GENOMIC DNA]</scope>
    <source>
        <strain evidence="1 2">CBS 962.96</strain>
    </source>
</reference>
<keyword evidence="2" id="KW-1185">Reference proteome</keyword>
<proteinExistence type="predicted"/>
<dbReference type="Gene3D" id="2.80.10.50">
    <property type="match status" value="1"/>
</dbReference>
<name>A0A4S8LVX5_DENBC</name>
<evidence type="ECO:0000313" key="1">
    <source>
        <dbReference type="EMBL" id="THU93610.1"/>
    </source>
</evidence>
<gene>
    <name evidence="1" type="ORF">K435DRAFT_779795</name>
</gene>
<accession>A0A4S8LVX5</accession>
<protein>
    <recommendedName>
        <fullName evidence="3">Ricin B lectin domain-containing protein</fullName>
    </recommendedName>
</protein>
<evidence type="ECO:0008006" key="3">
    <source>
        <dbReference type="Google" id="ProtNLM"/>
    </source>
</evidence>